<reference evidence="19" key="1">
    <citation type="submission" date="2016-04" db="UniProtKB">
        <authorList>
            <consortium name="WormBaseParasite"/>
        </authorList>
    </citation>
    <scope>IDENTIFICATION</scope>
</reference>
<evidence type="ECO:0000256" key="14">
    <source>
        <dbReference type="ARBA" id="ARBA00048300"/>
    </source>
</evidence>
<evidence type="ECO:0000256" key="5">
    <source>
        <dbReference type="ARBA" id="ARBA00022555"/>
    </source>
</evidence>
<dbReference type="Gene3D" id="3.30.930.10">
    <property type="entry name" value="Bira Bifunctional Protein, Domain 2"/>
    <property type="match status" value="1"/>
</dbReference>
<dbReference type="STRING" id="102285.A0A158QHB9"/>
<dbReference type="Proteomes" id="UP000278807">
    <property type="component" value="Unassembled WGS sequence"/>
</dbReference>
<dbReference type="InterPro" id="IPR050058">
    <property type="entry name" value="Ala-tRNA_ligase"/>
</dbReference>
<evidence type="ECO:0000256" key="15">
    <source>
        <dbReference type="HAMAP-Rule" id="MF_03133"/>
    </source>
</evidence>
<dbReference type="SUPFAM" id="SSF101353">
    <property type="entry name" value="Putative anticodon-binding domain of alanyl-tRNA synthetase (AlaRS)"/>
    <property type="match status" value="1"/>
</dbReference>
<evidence type="ECO:0000313" key="19">
    <source>
        <dbReference type="WBParaSite" id="HNAJ_0000717901-mRNA-1"/>
    </source>
</evidence>
<keyword evidence="11 15" id="KW-0694">RNA-binding</keyword>
<keyword evidence="12 15" id="KW-0648">Protein biosynthesis</keyword>
<dbReference type="Pfam" id="PF01411">
    <property type="entry name" value="tRNA-synt_2c"/>
    <property type="match status" value="1"/>
</dbReference>
<dbReference type="CDD" id="cd00673">
    <property type="entry name" value="AlaRS_core"/>
    <property type="match status" value="1"/>
</dbReference>
<dbReference type="WBParaSite" id="HNAJ_0000717901-mRNA-1">
    <property type="protein sequence ID" value="HNAJ_0000717901-mRNA-1"/>
    <property type="gene ID" value="HNAJ_0000717901"/>
</dbReference>
<evidence type="ECO:0000256" key="3">
    <source>
        <dbReference type="ARBA" id="ARBA00017959"/>
    </source>
</evidence>
<dbReference type="OrthoDB" id="2423964at2759"/>
<dbReference type="PANTHER" id="PTHR11777">
    <property type="entry name" value="ALANYL-TRNA SYNTHETASE"/>
    <property type="match status" value="1"/>
</dbReference>
<dbReference type="SMART" id="SM00863">
    <property type="entry name" value="tRNA_SAD"/>
    <property type="match status" value="1"/>
</dbReference>
<keyword evidence="18" id="KW-1185">Reference proteome</keyword>
<dbReference type="FunFam" id="3.30.930.10:FF:000011">
    <property type="entry name" value="Alanine--tRNA ligase, cytoplasmic"/>
    <property type="match status" value="1"/>
</dbReference>
<dbReference type="PANTHER" id="PTHR11777:SF9">
    <property type="entry name" value="ALANINE--TRNA LIGASE, CYTOPLASMIC"/>
    <property type="match status" value="1"/>
</dbReference>
<comment type="similarity">
    <text evidence="1">Belongs to the class-II aminoacyl-tRNA synthetase family. Alax-L subfamily.</text>
</comment>
<evidence type="ECO:0000313" key="17">
    <source>
        <dbReference type="EMBL" id="VDO03035.1"/>
    </source>
</evidence>
<dbReference type="FunFam" id="3.30.980.10:FF:000004">
    <property type="entry name" value="Alanine--tRNA ligase, cytoplasmic"/>
    <property type="match status" value="1"/>
</dbReference>
<dbReference type="GO" id="GO:0002161">
    <property type="term" value="F:aminoacyl-tRNA deacylase activity"/>
    <property type="evidence" value="ECO:0007669"/>
    <property type="project" value="TreeGrafter"/>
</dbReference>
<dbReference type="Pfam" id="PF07973">
    <property type="entry name" value="tRNA_SAD"/>
    <property type="match status" value="1"/>
</dbReference>
<feature type="binding site" evidence="15">
    <location>
        <position position="607"/>
    </location>
    <ligand>
        <name>Zn(2+)</name>
        <dbReference type="ChEBI" id="CHEBI:29105"/>
    </ligand>
</feature>
<dbReference type="GO" id="GO:0000049">
    <property type="term" value="F:tRNA binding"/>
    <property type="evidence" value="ECO:0007669"/>
    <property type="project" value="UniProtKB-KW"/>
</dbReference>
<comment type="function">
    <text evidence="15">Catalyzes the attachment of alanine to tRNA(Ala) in a two-step reaction: alanine is first activated by ATP to form Ala-AMP and then transferred to the acceptor end of tRNA(Ala). Also edits incorrectly charged tRNA(Ala) via its editing domain.</text>
</comment>
<proteinExistence type="inferred from homology"/>
<feature type="binding site" evidence="15">
    <location>
        <position position="727"/>
    </location>
    <ligand>
        <name>Zn(2+)</name>
        <dbReference type="ChEBI" id="CHEBI:29105"/>
    </ligand>
</feature>
<dbReference type="GO" id="GO:0008270">
    <property type="term" value="F:zinc ion binding"/>
    <property type="evidence" value="ECO:0007669"/>
    <property type="project" value="UniProtKB-UniRule"/>
</dbReference>
<dbReference type="SUPFAM" id="SSF50447">
    <property type="entry name" value="Translation proteins"/>
    <property type="match status" value="1"/>
</dbReference>
<evidence type="ECO:0000256" key="11">
    <source>
        <dbReference type="ARBA" id="ARBA00022884"/>
    </source>
</evidence>
<dbReference type="FunFam" id="3.10.310.40:FF:000002">
    <property type="entry name" value="alanine--tRNA ligase, cytoplasmic"/>
    <property type="match status" value="1"/>
</dbReference>
<dbReference type="InterPro" id="IPR009000">
    <property type="entry name" value="Transl_B-barrel_sf"/>
</dbReference>
<comment type="domain">
    <text evidence="15">Consists of three domains; the N-terminal catalytic domain, the editing domain and the C-terminal C-Ala domain. The editing domain removes incorrectly charged amino acids, while the C-Ala domain, along with tRNA(Ala), serves as a bridge to cooperatively bring together the editing and aminoacylation centers thus stimulating deacylation of misacylated tRNAs.</text>
</comment>
<keyword evidence="6 15" id="KW-0436">Ligase</keyword>
<dbReference type="EMBL" id="UZAE01012012">
    <property type="protein sequence ID" value="VDO03035.1"/>
    <property type="molecule type" value="Genomic_DNA"/>
</dbReference>
<keyword evidence="7 15" id="KW-0479">Metal-binding</keyword>
<evidence type="ECO:0000256" key="2">
    <source>
        <dbReference type="ARBA" id="ARBA00013168"/>
    </source>
</evidence>
<comment type="cofactor">
    <cofactor evidence="15">
        <name>Zn(2+)</name>
        <dbReference type="ChEBI" id="CHEBI:29105"/>
    </cofactor>
    <text evidence="15">Binds 1 zinc ion per subunit.</text>
</comment>
<dbReference type="Gene3D" id="3.10.310.40">
    <property type="match status" value="1"/>
</dbReference>
<dbReference type="Gene3D" id="3.30.980.10">
    <property type="entry name" value="Threonyl-trna Synthetase, Chain A, domain 2"/>
    <property type="match status" value="1"/>
</dbReference>
<evidence type="ECO:0000259" key="16">
    <source>
        <dbReference type="PROSITE" id="PS50860"/>
    </source>
</evidence>
<evidence type="ECO:0000256" key="9">
    <source>
        <dbReference type="ARBA" id="ARBA00022833"/>
    </source>
</evidence>
<evidence type="ECO:0000256" key="10">
    <source>
        <dbReference type="ARBA" id="ARBA00022840"/>
    </source>
</evidence>
<dbReference type="GO" id="GO:0005524">
    <property type="term" value="F:ATP binding"/>
    <property type="evidence" value="ECO:0007669"/>
    <property type="project" value="UniProtKB-UniRule"/>
</dbReference>
<feature type="domain" description="Alanyl-transfer RNA synthetases family profile" evidence="16">
    <location>
        <begin position="5"/>
        <end position="770"/>
    </location>
</feature>
<dbReference type="GO" id="GO:0005739">
    <property type="term" value="C:mitochondrion"/>
    <property type="evidence" value="ECO:0007669"/>
    <property type="project" value="TreeGrafter"/>
</dbReference>
<comment type="subunit">
    <text evidence="15">Monomer.</text>
</comment>
<dbReference type="GO" id="GO:0006419">
    <property type="term" value="P:alanyl-tRNA aminoacylation"/>
    <property type="evidence" value="ECO:0007669"/>
    <property type="project" value="InterPro"/>
</dbReference>
<feature type="binding site" evidence="15">
    <location>
        <position position="611"/>
    </location>
    <ligand>
        <name>Zn(2+)</name>
        <dbReference type="ChEBI" id="CHEBI:29105"/>
    </ligand>
</feature>
<accession>A0A158QHB9</accession>
<feature type="binding site" evidence="15">
    <location>
        <position position="731"/>
    </location>
    <ligand>
        <name>Zn(2+)</name>
        <dbReference type="ChEBI" id="CHEBI:29105"/>
    </ligand>
</feature>
<dbReference type="EC" id="6.1.1.7" evidence="2"/>
<organism evidence="19">
    <name type="scientific">Rodentolepis nana</name>
    <name type="common">Dwarf tapeworm</name>
    <name type="synonym">Hymenolepis nana</name>
    <dbReference type="NCBI Taxonomy" id="102285"/>
    <lineage>
        <taxon>Eukaryota</taxon>
        <taxon>Metazoa</taxon>
        <taxon>Spiralia</taxon>
        <taxon>Lophotrochozoa</taxon>
        <taxon>Platyhelminthes</taxon>
        <taxon>Cestoda</taxon>
        <taxon>Eucestoda</taxon>
        <taxon>Cyclophyllidea</taxon>
        <taxon>Hymenolepididae</taxon>
        <taxon>Rodentolepis</taxon>
    </lineage>
</organism>
<dbReference type="PROSITE" id="PS50860">
    <property type="entry name" value="AA_TRNA_LIGASE_II_ALA"/>
    <property type="match status" value="1"/>
</dbReference>
<keyword evidence="9 15" id="KW-0862">Zinc</keyword>
<evidence type="ECO:0000256" key="8">
    <source>
        <dbReference type="ARBA" id="ARBA00022741"/>
    </source>
</evidence>
<dbReference type="InterPro" id="IPR018164">
    <property type="entry name" value="Ala-tRNA-synth_IIc_N"/>
</dbReference>
<dbReference type="HAMAP" id="MF_00036_B">
    <property type="entry name" value="Ala_tRNA_synth_B"/>
    <property type="match status" value="1"/>
</dbReference>
<name>A0A158QHB9_RODNA</name>
<keyword evidence="4" id="KW-0963">Cytoplasm</keyword>
<keyword evidence="13 15" id="KW-0030">Aminoacyl-tRNA synthetase</keyword>
<dbReference type="InterPro" id="IPR018165">
    <property type="entry name" value="Ala-tRNA-synth_IIc_core"/>
</dbReference>
<dbReference type="SUPFAM" id="SSF55186">
    <property type="entry name" value="ThrRS/AlaRS common domain"/>
    <property type="match status" value="1"/>
</dbReference>
<dbReference type="Pfam" id="PF02272">
    <property type="entry name" value="DHHA1"/>
    <property type="match status" value="1"/>
</dbReference>
<dbReference type="InterPro" id="IPR045864">
    <property type="entry name" value="aa-tRNA-synth_II/BPL/LPL"/>
</dbReference>
<protein>
    <recommendedName>
        <fullName evidence="3">Alanine--tRNA ligase</fullName>
        <ecNumber evidence="2">6.1.1.7</ecNumber>
    </recommendedName>
</protein>
<reference evidence="17 18" key="2">
    <citation type="submission" date="2018-11" db="EMBL/GenBank/DDBJ databases">
        <authorList>
            <consortium name="Pathogen Informatics"/>
        </authorList>
    </citation>
    <scope>NUCLEOTIDE SEQUENCE [LARGE SCALE GENOMIC DNA]</scope>
</reference>
<dbReference type="AlphaFoldDB" id="A0A158QHB9"/>
<dbReference type="Gene3D" id="2.40.30.130">
    <property type="match status" value="1"/>
</dbReference>
<dbReference type="InterPro" id="IPR023033">
    <property type="entry name" value="Ala_tRNA_ligase_euk/bac"/>
</dbReference>
<dbReference type="InterPro" id="IPR012947">
    <property type="entry name" value="tRNA_SAD"/>
</dbReference>
<evidence type="ECO:0000256" key="1">
    <source>
        <dbReference type="ARBA" id="ARBA00008429"/>
    </source>
</evidence>
<evidence type="ECO:0000256" key="6">
    <source>
        <dbReference type="ARBA" id="ARBA00022598"/>
    </source>
</evidence>
<gene>
    <name evidence="17" type="ORF">HNAJ_LOCUS7175</name>
</gene>
<evidence type="ECO:0000313" key="18">
    <source>
        <dbReference type="Proteomes" id="UP000278807"/>
    </source>
</evidence>
<dbReference type="InterPro" id="IPR018162">
    <property type="entry name" value="Ala-tRNA-ligase_IIc_anticod-bd"/>
</dbReference>
<dbReference type="NCBIfam" id="TIGR00344">
    <property type="entry name" value="alaS"/>
    <property type="match status" value="1"/>
</dbReference>
<keyword evidence="5 15" id="KW-0820">tRNA-binding</keyword>
<evidence type="ECO:0000256" key="12">
    <source>
        <dbReference type="ARBA" id="ARBA00022917"/>
    </source>
</evidence>
<evidence type="ECO:0000256" key="13">
    <source>
        <dbReference type="ARBA" id="ARBA00023146"/>
    </source>
</evidence>
<dbReference type="GO" id="GO:0004813">
    <property type="term" value="F:alanine-tRNA ligase activity"/>
    <property type="evidence" value="ECO:0007669"/>
    <property type="project" value="UniProtKB-UniRule"/>
</dbReference>
<dbReference type="InterPro" id="IPR018163">
    <property type="entry name" value="Thr/Ala-tRNA-synth_IIc_edit"/>
</dbReference>
<keyword evidence="8 15" id="KW-0547">Nucleotide-binding</keyword>
<dbReference type="SUPFAM" id="SSF55681">
    <property type="entry name" value="Class II aaRS and biotin synthetases"/>
    <property type="match status" value="1"/>
</dbReference>
<evidence type="ECO:0000256" key="4">
    <source>
        <dbReference type="ARBA" id="ARBA00022490"/>
    </source>
</evidence>
<sequence>MESKIDAATVRSQFIEFFESKGHKYVHSSSVIPHNDPTLLFANAGMNQWKSIFQGTVDPNTEMATYKRVVNSQKCIRAGGKHNDLEDVGRDVYHHTFFEMLGNWSFGDYFKKEACKWAWELLTQIWKLPKDRFYVTYFGGDKKLGLECDEEARQVWLDLGIPANRILPFGMKDNFWEMGETGPCGPCSEIHFDRIGGRDASKFVNMDDPDVLEIWNLVFIQYNREEGGNLRHLPAKHVDTGMGLERIVSVLQGKRSNYDTDLFVPYFEAIHRATGVRPYAGKIGEGDEGNIDLSYRVLADHARNLTIALSDGGQISNTGRGYVLRRILRRAIRYSIEVLGAKPGFFSSLVDAVVASLGDAFPEVKKDPASVKEIINEEEQQFLLTLRRGQKLLQREVERIKKAKQTTLPGSVAWRLYDTYGFPLDLTQIMAEELGVQVDVDGYEKAKEEALLKSQGTASAGVADVDLDVHDIASLQAKGTPLTDDSLKYEYKYSNKKRIYEFAECTAKILAIRTGDGFVDKVDGTGSVIGLVLDRTVLYAEAGGQSEDHGFIVSEENEANELEVIGVRNKGGFVLHLCRFEEGSLRKGENVRVNLDTVRRVGLMRNHTATHVLNFALRRVLAGQDADQKGSLVAPDRLRFDFSSKHALTKKEVQEVEKAAQRMVSSGQPIFAKDVPLVDAKAIKGLRAVFGEVYPDPVRVVSVGVPVEKLISEKDNDRASRTSVELCGGTHVTNVGHIGKFVIISEEAIAKGIRRVVALTGPEGERAEKLAHHLQQEVTTYVDAILQATSKKSVNMAVLRPLSIKFTSVSERVDSAQIGVWPRETMRSALAGAKSRLDELDKATKAATAGLVMEEAKQLCQSASGDFIVHVFNAGSNAKALNSALKEMEKSLPSTAVMALSLDSESNKLLCLAQVPKALSGRGLKANLWAGCVSALINGKGGGKDTSAQASGSPNGVSMDQVIRAAKDFVKANLK</sequence>
<dbReference type="InterPro" id="IPR003156">
    <property type="entry name" value="DHHA1_dom"/>
</dbReference>
<dbReference type="InterPro" id="IPR002318">
    <property type="entry name" value="Ala-tRNA-lgiase_IIc"/>
</dbReference>
<keyword evidence="10 15" id="KW-0067">ATP-binding</keyword>
<comment type="catalytic activity">
    <reaction evidence="14 15">
        <text>tRNA(Ala) + L-alanine + ATP = L-alanyl-tRNA(Ala) + AMP + diphosphate</text>
        <dbReference type="Rhea" id="RHEA:12540"/>
        <dbReference type="Rhea" id="RHEA-COMP:9657"/>
        <dbReference type="Rhea" id="RHEA-COMP:9923"/>
        <dbReference type="ChEBI" id="CHEBI:30616"/>
        <dbReference type="ChEBI" id="CHEBI:33019"/>
        <dbReference type="ChEBI" id="CHEBI:57972"/>
        <dbReference type="ChEBI" id="CHEBI:78442"/>
        <dbReference type="ChEBI" id="CHEBI:78497"/>
        <dbReference type="ChEBI" id="CHEBI:456215"/>
        <dbReference type="EC" id="6.1.1.7"/>
    </reaction>
</comment>
<dbReference type="PRINTS" id="PR00980">
    <property type="entry name" value="TRNASYNTHALA"/>
</dbReference>
<evidence type="ECO:0000256" key="7">
    <source>
        <dbReference type="ARBA" id="ARBA00022723"/>
    </source>
</evidence>